<dbReference type="InterPro" id="IPR009078">
    <property type="entry name" value="Ferritin-like_SF"/>
</dbReference>
<evidence type="ECO:0000313" key="2">
    <source>
        <dbReference type="Proteomes" id="UP000307768"/>
    </source>
</evidence>
<dbReference type="Pfam" id="PF11583">
    <property type="entry name" value="AurF"/>
    <property type="match status" value="1"/>
</dbReference>
<reference evidence="1 2" key="1">
    <citation type="submission" date="2019-09" db="EMBL/GenBank/DDBJ databases">
        <title>Mumia zhuanghuii sp. nov. isolated from the intestinal contents of plateau pika (Ochotona curzoniae) in the Qinghai-Tibet plateau of China.</title>
        <authorList>
            <person name="Tian Z."/>
        </authorList>
    </citation>
    <scope>NUCLEOTIDE SEQUENCE [LARGE SCALE GENOMIC DNA]</scope>
    <source>
        <strain evidence="2">350</strain>
    </source>
</reference>
<dbReference type="RefSeq" id="WP_149770129.1">
    <property type="nucleotide sequence ID" value="NZ_VDFQ02000004.1"/>
</dbReference>
<dbReference type="InterPro" id="IPR025859">
    <property type="entry name" value="AurF/CmlI"/>
</dbReference>
<accession>A0A5Q6RVV6</accession>
<sequence length="301" mass="34746">MTAATAFRERTTIDDVTARLLTSSDELSYDPQTEVAWDQPIPDDHYGLNPEWSTLYGTRLWDEMSEEQRVLLTRHEVGSIMQTGIWFEMMLQQLILRDQYAKDPAATEFRFALTEIADECRHSLMFARTCDVLGIPKYLPPRLTIELARLIKTTARAEQAYGPILIAEEILDVMQRDWMRGENVVHIVRTTSKIHVVEEARHMKFARAEIMDGLEHASRFRRERSAMLFAGAAYFIVRAMVSPEVYTNVGLDKERALAEVRTNQHRKAMMRLSCVHLMDFLADAGLLTKRAMRVYQSVDMI</sequence>
<dbReference type="Proteomes" id="UP000307768">
    <property type="component" value="Unassembled WGS sequence"/>
</dbReference>
<name>A0A5Q6RVV6_9ACTN</name>
<dbReference type="AlphaFoldDB" id="A0A5Q6RVV6"/>
<evidence type="ECO:0000313" key="1">
    <source>
        <dbReference type="EMBL" id="KAA1422172.1"/>
    </source>
</evidence>
<dbReference type="SUPFAM" id="SSF47240">
    <property type="entry name" value="Ferritin-like"/>
    <property type="match status" value="1"/>
</dbReference>
<proteinExistence type="predicted"/>
<protein>
    <submittedName>
        <fullName evidence="1">Diiron oxygenase</fullName>
    </submittedName>
</protein>
<dbReference type="Gene3D" id="1.10.620.20">
    <property type="entry name" value="Ribonucleotide Reductase, subunit A"/>
    <property type="match status" value="1"/>
</dbReference>
<dbReference type="GO" id="GO:0016491">
    <property type="term" value="F:oxidoreductase activity"/>
    <property type="evidence" value="ECO:0007669"/>
    <property type="project" value="InterPro"/>
</dbReference>
<comment type="caution">
    <text evidence="1">The sequence shown here is derived from an EMBL/GenBank/DDBJ whole genome shotgun (WGS) entry which is preliminary data.</text>
</comment>
<dbReference type="EMBL" id="VDFQ02000004">
    <property type="protein sequence ID" value="KAA1422172.1"/>
    <property type="molecule type" value="Genomic_DNA"/>
</dbReference>
<dbReference type="OrthoDB" id="786532at2"/>
<gene>
    <name evidence="1" type="ORF">FE697_013410</name>
</gene>
<organism evidence="1 2">
    <name type="scientific">Mumia zhuanghuii</name>
    <dbReference type="NCBI Taxonomy" id="2585211"/>
    <lineage>
        <taxon>Bacteria</taxon>
        <taxon>Bacillati</taxon>
        <taxon>Actinomycetota</taxon>
        <taxon>Actinomycetes</taxon>
        <taxon>Propionibacteriales</taxon>
        <taxon>Nocardioidaceae</taxon>
        <taxon>Mumia</taxon>
    </lineage>
</organism>
<dbReference type="InterPro" id="IPR012348">
    <property type="entry name" value="RNR-like"/>
</dbReference>